<evidence type="ECO:0000313" key="3">
    <source>
        <dbReference type="Proteomes" id="UP000305709"/>
    </source>
</evidence>
<evidence type="ECO:0008006" key="4">
    <source>
        <dbReference type="Google" id="ProtNLM"/>
    </source>
</evidence>
<keyword evidence="3" id="KW-1185">Reference proteome</keyword>
<feature type="signal peptide" evidence="1">
    <location>
        <begin position="1"/>
        <end position="19"/>
    </location>
</feature>
<sequence length="70" mass="7022">MTGFSQMRPLALLALLTLAACGGGPRGDWRAAVGQTTPNPVVLVPAEPLVVPPVLELPPPGGASLATPGR</sequence>
<dbReference type="Proteomes" id="UP000305709">
    <property type="component" value="Unassembled WGS sequence"/>
</dbReference>
<gene>
    <name evidence="2" type="ORF">FHG71_08380</name>
</gene>
<accession>A0A5C4NH87</accession>
<dbReference type="AlphaFoldDB" id="A0A5C4NH87"/>
<keyword evidence="1" id="KW-0732">Signal</keyword>
<evidence type="ECO:0000313" key="2">
    <source>
        <dbReference type="EMBL" id="TNC72396.1"/>
    </source>
</evidence>
<organism evidence="2 3">
    <name type="scientific">Rubellimicrobium roseum</name>
    <dbReference type="NCBI Taxonomy" id="687525"/>
    <lineage>
        <taxon>Bacteria</taxon>
        <taxon>Pseudomonadati</taxon>
        <taxon>Pseudomonadota</taxon>
        <taxon>Alphaproteobacteria</taxon>
        <taxon>Rhodobacterales</taxon>
        <taxon>Roseobacteraceae</taxon>
        <taxon>Rubellimicrobium</taxon>
    </lineage>
</organism>
<dbReference type="EMBL" id="VDFV01000008">
    <property type="protein sequence ID" value="TNC72396.1"/>
    <property type="molecule type" value="Genomic_DNA"/>
</dbReference>
<dbReference type="RefSeq" id="WP_139081179.1">
    <property type="nucleotide sequence ID" value="NZ_VDFV01000008.1"/>
</dbReference>
<name>A0A5C4NH87_9RHOB</name>
<protein>
    <recommendedName>
        <fullName evidence="4">DUF3035 domain-containing protein</fullName>
    </recommendedName>
</protein>
<comment type="caution">
    <text evidence="2">The sequence shown here is derived from an EMBL/GenBank/DDBJ whole genome shotgun (WGS) entry which is preliminary data.</text>
</comment>
<proteinExistence type="predicted"/>
<evidence type="ECO:0000256" key="1">
    <source>
        <dbReference type="SAM" id="SignalP"/>
    </source>
</evidence>
<feature type="chain" id="PRO_5022846167" description="DUF3035 domain-containing protein" evidence="1">
    <location>
        <begin position="20"/>
        <end position="70"/>
    </location>
</feature>
<reference evidence="2 3" key="1">
    <citation type="submission" date="2019-06" db="EMBL/GenBank/DDBJ databases">
        <authorList>
            <person name="Jiang L."/>
        </authorList>
    </citation>
    <scope>NUCLEOTIDE SEQUENCE [LARGE SCALE GENOMIC DNA]</scope>
    <source>
        <strain evidence="2 3">YIM 48858</strain>
    </source>
</reference>